<feature type="compositionally biased region" description="Basic and acidic residues" evidence="4">
    <location>
        <begin position="43"/>
        <end position="53"/>
    </location>
</feature>
<feature type="compositionally biased region" description="Basic and acidic residues" evidence="4">
    <location>
        <begin position="867"/>
        <end position="880"/>
    </location>
</feature>
<feature type="region of interest" description="Disordered" evidence="4">
    <location>
        <begin position="834"/>
        <end position="911"/>
    </location>
</feature>
<evidence type="ECO:0000256" key="4">
    <source>
        <dbReference type="SAM" id="MobiDB-lite"/>
    </source>
</evidence>
<dbReference type="InterPro" id="IPR045137">
    <property type="entry name" value="RBM26/27"/>
</dbReference>
<reference evidence="7 8" key="1">
    <citation type="submission" date="2024-01" db="EMBL/GenBank/DDBJ databases">
        <title>The complete chloroplast genome sequence of Lithospermum erythrorhizon: insights into the phylogenetic relationship among Boraginaceae species and the maternal lineages of purple gromwells.</title>
        <authorList>
            <person name="Okada T."/>
            <person name="Watanabe K."/>
        </authorList>
    </citation>
    <scope>NUCLEOTIDE SEQUENCE [LARGE SCALE GENOMIC DNA]</scope>
</reference>
<feature type="domain" description="C3H1-type" evidence="6">
    <location>
        <begin position="212"/>
        <end position="240"/>
    </location>
</feature>
<name>A0AAV3QIN9_LITER</name>
<sequence length="911" mass="99795">MKLKVVSPNQPLSPPVDASDTEEKEVSEEDDDDRNHKHRRRETRSQSSERDAPEPLFSRPYRKRNKAYENGSFHKDSDSQSSGTWRNYNIGSHDSGNLNKRRPNLSSYPRAPFESTRNFASSQSHGDFGPGRGRGREPAFWGQRDSRFGSAEVGPMPSSLFAGRGMPTYGQNASWSPFGMVPVLPNGSIDALHPLGLQGPIRQSISPGMNLGIPRQQCRDFEERGFCLRGDMCPMEHGVNRIVVEDVQSLTRFNLPVSLPSTHNLGTPAGQGASPAVGVHNATSIKGGGTKTVKLGADVDGQSLSGGLEDAPATIGADLYDPDQPLWANDESETSVALKSLHPSGMDETMSSLDMEHSGSRHLGLPYGVDNESPVKNVCAMAQLKGKSIWGRIGSSKNNLEARDSEFGLIENIESLANTHNAGSHERPANTSDTGQQVVESSHRSKLDSGRNVRKPSQKALRTLFVNGIPHKDNTKEALLSHFQKFGQVIDIHIPSNSERAFVQFSKREEAEATLRAPDAVMGNRFIKLWWANRDSIPDNGISGSSFVPVTGNGVPVPPVVSHSSVSGMVKDSPRFVVRKSNASDSFYTTASGQSLPVATTGQQKKLENLELLKEEIRKKQEMLDQKRSEFRLQLDRLQKQASGVRQEQAMEPSGAKQKMGKSDKLVESKTSKHSGLVTQPLKDEDKADGSKSKADSSKSNLESTMSQDIQLSKPAAIQASMSPKPSFRPLAPLGGPFTIKRFKLDNRPTSFMIMPPLPSSFENVSALKEHFSGFGDLVSVELERLESDGMHVSETSTAARICFTTRRAAERAFSDGKCFEGHTLQFMWLTQNSNSRKDTRDNEKPSDSKWSVNADQPPPETPYIDSLKEDDSPKEEVKLANDISGGLERSNSVPDNLNPKPKDLRSNSAS</sequence>
<dbReference type="EMBL" id="BAABME010004742">
    <property type="protein sequence ID" value="GAA0163410.1"/>
    <property type="molecule type" value="Genomic_DNA"/>
</dbReference>
<dbReference type="Proteomes" id="UP001454036">
    <property type="component" value="Unassembled WGS sequence"/>
</dbReference>
<dbReference type="PROSITE" id="PS50103">
    <property type="entry name" value="ZF_C3H1"/>
    <property type="match status" value="1"/>
</dbReference>
<keyword evidence="3" id="KW-0863">Zinc-finger</keyword>
<dbReference type="SMART" id="SM00360">
    <property type="entry name" value="RRM"/>
    <property type="match status" value="1"/>
</dbReference>
<dbReference type="InterPro" id="IPR000571">
    <property type="entry name" value="Znf_CCCH"/>
</dbReference>
<evidence type="ECO:0000313" key="7">
    <source>
        <dbReference type="EMBL" id="GAA0163410.1"/>
    </source>
</evidence>
<accession>A0AAV3QIN9</accession>
<keyword evidence="3" id="KW-0862">Zinc</keyword>
<evidence type="ECO:0000259" key="5">
    <source>
        <dbReference type="PROSITE" id="PS50102"/>
    </source>
</evidence>
<evidence type="ECO:0000256" key="3">
    <source>
        <dbReference type="PROSITE-ProRule" id="PRU00723"/>
    </source>
</evidence>
<dbReference type="InterPro" id="IPR012677">
    <property type="entry name" value="Nucleotide-bd_a/b_plait_sf"/>
</dbReference>
<feature type="region of interest" description="Disordered" evidence="4">
    <location>
        <begin position="420"/>
        <end position="455"/>
    </location>
</feature>
<dbReference type="PANTHER" id="PTHR14398:SF0">
    <property type="entry name" value="ZINC FINGER PROTEIN SWM"/>
    <property type="match status" value="1"/>
</dbReference>
<evidence type="ECO:0000313" key="8">
    <source>
        <dbReference type="Proteomes" id="UP001454036"/>
    </source>
</evidence>
<comment type="caution">
    <text evidence="7">The sequence shown here is derived from an EMBL/GenBank/DDBJ whole genome shotgun (WGS) entry which is preliminary data.</text>
</comment>
<dbReference type="Gene3D" id="3.30.70.330">
    <property type="match status" value="2"/>
</dbReference>
<dbReference type="InterPro" id="IPR000504">
    <property type="entry name" value="RRM_dom"/>
</dbReference>
<dbReference type="AlphaFoldDB" id="A0AAV3QIN9"/>
<protein>
    <submittedName>
        <fullName evidence="7">RNA metabolism protein</fullName>
    </submittedName>
</protein>
<keyword evidence="3" id="KW-0479">Metal-binding</keyword>
<feature type="compositionally biased region" description="Basic and acidic residues" evidence="4">
    <location>
        <begin position="441"/>
        <end position="451"/>
    </location>
</feature>
<dbReference type="SUPFAM" id="SSF54928">
    <property type="entry name" value="RNA-binding domain, RBD"/>
    <property type="match status" value="1"/>
</dbReference>
<feature type="region of interest" description="Disordered" evidence="4">
    <location>
        <begin position="1"/>
        <end position="137"/>
    </location>
</feature>
<evidence type="ECO:0000256" key="2">
    <source>
        <dbReference type="PROSITE-ProRule" id="PRU00176"/>
    </source>
</evidence>
<dbReference type="PROSITE" id="PS50102">
    <property type="entry name" value="RRM"/>
    <property type="match status" value="1"/>
</dbReference>
<feature type="compositionally biased region" description="Basic and acidic residues" evidence="4">
    <location>
        <begin position="661"/>
        <end position="671"/>
    </location>
</feature>
<dbReference type="PANTHER" id="PTHR14398">
    <property type="entry name" value="RNA RECOGNITION RRM/RNP DOMAIN"/>
    <property type="match status" value="1"/>
</dbReference>
<dbReference type="GO" id="GO:0005634">
    <property type="term" value="C:nucleus"/>
    <property type="evidence" value="ECO:0007669"/>
    <property type="project" value="TreeGrafter"/>
</dbReference>
<feature type="compositionally biased region" description="Basic and acidic residues" evidence="4">
    <location>
        <begin position="836"/>
        <end position="848"/>
    </location>
</feature>
<keyword evidence="1 2" id="KW-0694">RNA-binding</keyword>
<feature type="zinc finger region" description="C3H1-type" evidence="3">
    <location>
        <begin position="212"/>
        <end position="240"/>
    </location>
</feature>
<dbReference type="InterPro" id="IPR035979">
    <property type="entry name" value="RBD_domain_sf"/>
</dbReference>
<organism evidence="7 8">
    <name type="scientific">Lithospermum erythrorhizon</name>
    <name type="common">Purple gromwell</name>
    <name type="synonym">Lithospermum officinale var. erythrorhizon</name>
    <dbReference type="NCBI Taxonomy" id="34254"/>
    <lineage>
        <taxon>Eukaryota</taxon>
        <taxon>Viridiplantae</taxon>
        <taxon>Streptophyta</taxon>
        <taxon>Embryophyta</taxon>
        <taxon>Tracheophyta</taxon>
        <taxon>Spermatophyta</taxon>
        <taxon>Magnoliopsida</taxon>
        <taxon>eudicotyledons</taxon>
        <taxon>Gunneridae</taxon>
        <taxon>Pentapetalae</taxon>
        <taxon>asterids</taxon>
        <taxon>lamiids</taxon>
        <taxon>Boraginales</taxon>
        <taxon>Boraginaceae</taxon>
        <taxon>Boraginoideae</taxon>
        <taxon>Lithospermeae</taxon>
        <taxon>Lithospermum</taxon>
    </lineage>
</organism>
<dbReference type="GO" id="GO:0003723">
    <property type="term" value="F:RNA binding"/>
    <property type="evidence" value="ECO:0007669"/>
    <property type="project" value="UniProtKB-UniRule"/>
</dbReference>
<evidence type="ECO:0000259" key="6">
    <source>
        <dbReference type="PROSITE" id="PS50103"/>
    </source>
</evidence>
<dbReference type="CDD" id="cd12257">
    <property type="entry name" value="RRM1_RBM26_like"/>
    <property type="match status" value="1"/>
</dbReference>
<dbReference type="GO" id="GO:0008270">
    <property type="term" value="F:zinc ion binding"/>
    <property type="evidence" value="ECO:0007669"/>
    <property type="project" value="UniProtKB-KW"/>
</dbReference>
<dbReference type="Pfam" id="PF00076">
    <property type="entry name" value="RRM_1"/>
    <property type="match status" value="1"/>
</dbReference>
<feature type="compositionally biased region" description="Polar residues" evidence="4">
    <location>
        <begin position="429"/>
        <end position="440"/>
    </location>
</feature>
<feature type="compositionally biased region" description="Polar residues" evidence="4">
    <location>
        <begin position="79"/>
        <end position="98"/>
    </location>
</feature>
<evidence type="ECO:0000256" key="1">
    <source>
        <dbReference type="ARBA" id="ARBA00022884"/>
    </source>
</evidence>
<feature type="compositionally biased region" description="Polar residues" evidence="4">
    <location>
        <begin position="115"/>
        <end position="125"/>
    </location>
</feature>
<keyword evidence="8" id="KW-1185">Reference proteome</keyword>
<feature type="region of interest" description="Disordered" evidence="4">
    <location>
        <begin position="639"/>
        <end position="708"/>
    </location>
</feature>
<dbReference type="SMART" id="SM00356">
    <property type="entry name" value="ZnF_C3H1"/>
    <property type="match status" value="1"/>
</dbReference>
<feature type="compositionally biased region" description="Acidic residues" evidence="4">
    <location>
        <begin position="19"/>
        <end position="32"/>
    </location>
</feature>
<feature type="compositionally biased region" description="Basic and acidic residues" evidence="4">
    <location>
        <begin position="682"/>
        <end position="697"/>
    </location>
</feature>
<proteinExistence type="predicted"/>
<dbReference type="FunFam" id="3.30.70.330:FF:000719">
    <property type="entry name" value="Predicted protein"/>
    <property type="match status" value="1"/>
</dbReference>
<feature type="compositionally biased region" description="Basic and acidic residues" evidence="4">
    <location>
        <begin position="901"/>
        <end position="911"/>
    </location>
</feature>
<gene>
    <name evidence="7" type="ORF">LIER_19284</name>
</gene>
<feature type="domain" description="RRM" evidence="5">
    <location>
        <begin position="462"/>
        <end position="534"/>
    </location>
</feature>